<dbReference type="InParanoid" id="D0NID7"/>
<dbReference type="CDD" id="cd00167">
    <property type="entry name" value="SANT"/>
    <property type="match status" value="1"/>
</dbReference>
<evidence type="ECO:0000313" key="10">
    <source>
        <dbReference type="Proteomes" id="UP000006643"/>
    </source>
</evidence>
<dbReference type="PROSITE" id="PS51294">
    <property type="entry name" value="HTH_MYB"/>
    <property type="match status" value="1"/>
</dbReference>
<dbReference type="OMA" id="EFDKCMD"/>
<dbReference type="STRING" id="403677.D0NID7"/>
<keyword evidence="4" id="KW-0539">Nucleus</keyword>
<dbReference type="EMBL" id="DS028139">
    <property type="protein sequence ID" value="EEY59222.1"/>
    <property type="molecule type" value="Genomic_DNA"/>
</dbReference>
<evidence type="ECO:0000256" key="4">
    <source>
        <dbReference type="ARBA" id="ARBA00023242"/>
    </source>
</evidence>
<dbReference type="OrthoDB" id="118550at2759"/>
<accession>D0NID7</accession>
<dbReference type="KEGG" id="pif:PITG_11710"/>
<name>D0NID7_PHYIT</name>
<evidence type="ECO:0000256" key="5">
    <source>
        <dbReference type="SAM" id="MobiDB-lite"/>
    </source>
</evidence>
<feature type="region of interest" description="Disordered" evidence="5">
    <location>
        <begin position="1"/>
        <end position="31"/>
    </location>
</feature>
<keyword evidence="1" id="KW-0805">Transcription regulation</keyword>
<dbReference type="Pfam" id="PF00249">
    <property type="entry name" value="Myb_DNA-binding"/>
    <property type="match status" value="1"/>
</dbReference>
<protein>
    <submittedName>
        <fullName evidence="9">Uncharacterized protein</fullName>
    </submittedName>
</protein>
<dbReference type="GeneID" id="9470756"/>
<feature type="domain" description="SANT" evidence="7">
    <location>
        <begin position="27"/>
        <end position="66"/>
    </location>
</feature>
<dbReference type="Gene3D" id="1.10.10.60">
    <property type="entry name" value="Homeodomain-like"/>
    <property type="match status" value="1"/>
</dbReference>
<keyword evidence="3" id="KW-0804">Transcription</keyword>
<dbReference type="HOGENOM" id="CLU_080595_0_0_1"/>
<sequence length="220" mass="24764">MSFTNMVESAASEWTQQQMEEAKPAPEGRGIWSPEEHRLFVDGIKMFPSGPWKDIASHVGTRTARQTMTHAQKYRQKIARRLRNVRMSGKHNLPFLMDQASRFNALLSTDEQFNDSILATSLAIAAEHELDMLGETGEGNASPTMQMLMQMGMSPSAAQANVMMEPMGPSNTYQKQLPLAIDFSSTEGNPYYLDGPSFEPSDIEFDKCMDFLIETFHRET</sequence>
<evidence type="ECO:0000259" key="6">
    <source>
        <dbReference type="PROSITE" id="PS50090"/>
    </source>
</evidence>
<feature type="compositionally biased region" description="Polar residues" evidence="5">
    <location>
        <begin position="1"/>
        <end position="19"/>
    </location>
</feature>
<dbReference type="SUPFAM" id="SSF46689">
    <property type="entry name" value="Homeodomain-like"/>
    <property type="match status" value="1"/>
</dbReference>
<dbReference type="PROSITE" id="PS51293">
    <property type="entry name" value="SANT"/>
    <property type="match status" value="1"/>
</dbReference>
<keyword evidence="10" id="KW-1185">Reference proteome</keyword>
<evidence type="ECO:0000259" key="7">
    <source>
        <dbReference type="PROSITE" id="PS51293"/>
    </source>
</evidence>
<evidence type="ECO:0000259" key="8">
    <source>
        <dbReference type="PROSITE" id="PS51294"/>
    </source>
</evidence>
<evidence type="ECO:0000313" key="9">
    <source>
        <dbReference type="EMBL" id="EEY59222.1"/>
    </source>
</evidence>
<proteinExistence type="predicted"/>
<organism evidence="9 10">
    <name type="scientific">Phytophthora infestans (strain T30-4)</name>
    <name type="common">Potato late blight agent</name>
    <dbReference type="NCBI Taxonomy" id="403677"/>
    <lineage>
        <taxon>Eukaryota</taxon>
        <taxon>Sar</taxon>
        <taxon>Stramenopiles</taxon>
        <taxon>Oomycota</taxon>
        <taxon>Peronosporomycetes</taxon>
        <taxon>Peronosporales</taxon>
        <taxon>Peronosporaceae</taxon>
        <taxon>Phytophthora</taxon>
    </lineage>
</organism>
<reference evidence="10" key="1">
    <citation type="journal article" date="2009" name="Nature">
        <title>Genome sequence and analysis of the Irish potato famine pathogen Phytophthora infestans.</title>
        <authorList>
            <consortium name="The Broad Institute Genome Sequencing Platform"/>
            <person name="Haas B.J."/>
            <person name="Kamoun S."/>
            <person name="Zody M.C."/>
            <person name="Jiang R.H."/>
            <person name="Handsaker R.E."/>
            <person name="Cano L.M."/>
            <person name="Grabherr M."/>
            <person name="Kodira C.D."/>
            <person name="Raffaele S."/>
            <person name="Torto-Alalibo T."/>
            <person name="Bozkurt T.O."/>
            <person name="Ah-Fong A.M."/>
            <person name="Alvarado L."/>
            <person name="Anderson V.L."/>
            <person name="Armstrong M.R."/>
            <person name="Avrova A."/>
            <person name="Baxter L."/>
            <person name="Beynon J."/>
            <person name="Boevink P.C."/>
            <person name="Bollmann S.R."/>
            <person name="Bos J.I."/>
            <person name="Bulone V."/>
            <person name="Cai G."/>
            <person name="Cakir C."/>
            <person name="Carrington J.C."/>
            <person name="Chawner M."/>
            <person name="Conti L."/>
            <person name="Costanzo S."/>
            <person name="Ewan R."/>
            <person name="Fahlgren N."/>
            <person name="Fischbach M.A."/>
            <person name="Fugelstad J."/>
            <person name="Gilroy E.M."/>
            <person name="Gnerre S."/>
            <person name="Green P.J."/>
            <person name="Grenville-Briggs L.J."/>
            <person name="Griffith J."/>
            <person name="Grunwald N.J."/>
            <person name="Horn K."/>
            <person name="Horner N.R."/>
            <person name="Hu C.H."/>
            <person name="Huitema E."/>
            <person name="Jeong D.H."/>
            <person name="Jones A.M."/>
            <person name="Jones J.D."/>
            <person name="Jones R.W."/>
            <person name="Karlsson E.K."/>
            <person name="Kunjeti S.G."/>
            <person name="Lamour K."/>
            <person name="Liu Z."/>
            <person name="Ma L."/>
            <person name="Maclean D."/>
            <person name="Chibucos M.C."/>
            <person name="McDonald H."/>
            <person name="McWalters J."/>
            <person name="Meijer H.J."/>
            <person name="Morgan W."/>
            <person name="Morris P.F."/>
            <person name="Munro C.A."/>
            <person name="O'Neill K."/>
            <person name="Ospina-Giraldo M."/>
            <person name="Pinzon A."/>
            <person name="Pritchard L."/>
            <person name="Ramsahoye B."/>
            <person name="Ren Q."/>
            <person name="Restrepo S."/>
            <person name="Roy S."/>
            <person name="Sadanandom A."/>
            <person name="Savidor A."/>
            <person name="Schornack S."/>
            <person name="Schwartz D.C."/>
            <person name="Schumann U.D."/>
            <person name="Schwessinger B."/>
            <person name="Seyer L."/>
            <person name="Sharpe T."/>
            <person name="Silvar C."/>
            <person name="Song J."/>
            <person name="Studholme D.J."/>
            <person name="Sykes S."/>
            <person name="Thines M."/>
            <person name="van de Vondervoort P.J."/>
            <person name="Phuntumart V."/>
            <person name="Wawra S."/>
            <person name="Weide R."/>
            <person name="Win J."/>
            <person name="Young C."/>
            <person name="Zhou S."/>
            <person name="Fry W."/>
            <person name="Meyers B.C."/>
            <person name="van West P."/>
            <person name="Ristaino J."/>
            <person name="Govers F."/>
            <person name="Birch P.R."/>
            <person name="Whisson S.C."/>
            <person name="Judelson H.S."/>
            <person name="Nusbaum C."/>
        </authorList>
    </citation>
    <scope>NUCLEOTIDE SEQUENCE [LARGE SCALE GENOMIC DNA]</scope>
    <source>
        <strain evidence="10">T30-4</strain>
    </source>
</reference>
<dbReference type="Proteomes" id="UP000006643">
    <property type="component" value="Unassembled WGS sequence"/>
</dbReference>
<evidence type="ECO:0000256" key="3">
    <source>
        <dbReference type="ARBA" id="ARBA00023163"/>
    </source>
</evidence>
<evidence type="ECO:0000256" key="2">
    <source>
        <dbReference type="ARBA" id="ARBA00023125"/>
    </source>
</evidence>
<dbReference type="AlphaFoldDB" id="D0NID7"/>
<dbReference type="SMART" id="SM00717">
    <property type="entry name" value="SANT"/>
    <property type="match status" value="1"/>
</dbReference>
<dbReference type="InterPro" id="IPR017884">
    <property type="entry name" value="SANT_dom"/>
</dbReference>
<dbReference type="InterPro" id="IPR001005">
    <property type="entry name" value="SANT/Myb"/>
</dbReference>
<dbReference type="GO" id="GO:0003677">
    <property type="term" value="F:DNA binding"/>
    <property type="evidence" value="ECO:0007669"/>
    <property type="project" value="UniProtKB-KW"/>
</dbReference>
<evidence type="ECO:0000256" key="1">
    <source>
        <dbReference type="ARBA" id="ARBA00023015"/>
    </source>
</evidence>
<gene>
    <name evidence="9" type="ORF">PITG_11710</name>
</gene>
<dbReference type="InterPro" id="IPR017930">
    <property type="entry name" value="Myb_dom"/>
</dbReference>
<keyword evidence="2" id="KW-0238">DNA-binding</keyword>
<feature type="domain" description="HTH myb-type" evidence="8">
    <location>
        <begin position="29"/>
        <end position="79"/>
    </location>
</feature>
<dbReference type="VEuPathDB" id="FungiDB:PITG_11710"/>
<dbReference type="RefSeq" id="XP_002901236.1">
    <property type="nucleotide sequence ID" value="XM_002901190.1"/>
</dbReference>
<dbReference type="InterPro" id="IPR009057">
    <property type="entry name" value="Homeodomain-like_sf"/>
</dbReference>
<dbReference type="PROSITE" id="PS50090">
    <property type="entry name" value="MYB_LIKE"/>
    <property type="match status" value="1"/>
</dbReference>
<dbReference type="PANTHER" id="PTHR12802">
    <property type="entry name" value="SWI/SNF COMPLEX-RELATED"/>
    <property type="match status" value="1"/>
</dbReference>
<dbReference type="eggNOG" id="ENOG502SBTU">
    <property type="taxonomic scope" value="Eukaryota"/>
</dbReference>
<dbReference type="PANTHER" id="PTHR12802:SF155">
    <property type="entry name" value="DEUBIQUITINASE MYSM1"/>
    <property type="match status" value="1"/>
</dbReference>
<feature type="domain" description="Myb-like" evidence="6">
    <location>
        <begin position="29"/>
        <end position="75"/>
    </location>
</feature>